<dbReference type="AlphaFoldDB" id="A0A3S0IWB1"/>
<dbReference type="OrthoDB" id="5589357at2"/>
<organism evidence="2 3">
    <name type="scientific">Shewanella atlantica</name>
    <dbReference type="NCBI Taxonomy" id="271099"/>
    <lineage>
        <taxon>Bacteria</taxon>
        <taxon>Pseudomonadati</taxon>
        <taxon>Pseudomonadota</taxon>
        <taxon>Gammaproteobacteria</taxon>
        <taxon>Alteromonadales</taxon>
        <taxon>Shewanellaceae</taxon>
        <taxon>Shewanella</taxon>
    </lineage>
</organism>
<reference evidence="2 3" key="1">
    <citation type="submission" date="2018-12" db="EMBL/GenBank/DDBJ databases">
        <authorList>
            <person name="Yu L."/>
        </authorList>
    </citation>
    <scope>NUCLEOTIDE SEQUENCE [LARGE SCALE GENOMIC DNA]</scope>
    <source>
        <strain evidence="2 3">HAW-EB5</strain>
    </source>
</reference>
<proteinExistence type="predicted"/>
<evidence type="ECO:0000256" key="1">
    <source>
        <dbReference type="SAM" id="MobiDB-lite"/>
    </source>
</evidence>
<name>A0A3S0IWB1_9GAMM</name>
<dbReference type="Proteomes" id="UP000282060">
    <property type="component" value="Unassembled WGS sequence"/>
</dbReference>
<accession>A0A3S0IWB1</accession>
<feature type="region of interest" description="Disordered" evidence="1">
    <location>
        <begin position="40"/>
        <end position="72"/>
    </location>
</feature>
<protein>
    <submittedName>
        <fullName evidence="2">Uncharacterized protein</fullName>
    </submittedName>
</protein>
<evidence type="ECO:0000313" key="3">
    <source>
        <dbReference type="Proteomes" id="UP000282060"/>
    </source>
</evidence>
<keyword evidence="3" id="KW-1185">Reference proteome</keyword>
<comment type="caution">
    <text evidence="2">The sequence shown here is derived from an EMBL/GenBank/DDBJ whole genome shotgun (WGS) entry which is preliminary data.</text>
</comment>
<gene>
    <name evidence="2" type="ORF">EKG39_10835</name>
</gene>
<sequence>MSKRSGDQMNWIVRLWNRYIDWCDRMGLTPENRRSCAPRLKEPELKGRGGGRNNAAVRRCDETTINKPKGGV</sequence>
<evidence type="ECO:0000313" key="2">
    <source>
        <dbReference type="EMBL" id="RTR32851.1"/>
    </source>
</evidence>
<dbReference type="EMBL" id="RXNV01000003">
    <property type="protein sequence ID" value="RTR32851.1"/>
    <property type="molecule type" value="Genomic_DNA"/>
</dbReference>